<dbReference type="OrthoDB" id="10377276at2759"/>
<name>A0A8H7S1D1_9FUNG</name>
<feature type="signal peptide" evidence="2">
    <location>
        <begin position="1"/>
        <end position="28"/>
    </location>
</feature>
<feature type="chain" id="PRO_5034898468" evidence="2">
    <location>
        <begin position="29"/>
        <end position="130"/>
    </location>
</feature>
<keyword evidence="2" id="KW-0732">Signal</keyword>
<keyword evidence="4" id="KW-1185">Reference proteome</keyword>
<evidence type="ECO:0000256" key="2">
    <source>
        <dbReference type="SAM" id="SignalP"/>
    </source>
</evidence>
<gene>
    <name evidence="3" type="ORF">INT45_011353</name>
</gene>
<sequence length="130" mass="14092">MRSSNLKSSIILFIVAIFLLGTLCSVHALPVAENPNSLNKHHDKKQADHPTQVQHKTHQGHGETTQAQKQKATVHRNDAGATSLENDDHTKNTSTKGPVPVSKIGSPCPPGMKPSGSICMPYHPFFKTPL</sequence>
<dbReference type="EMBL" id="JAEPRB010000171">
    <property type="protein sequence ID" value="KAG2219628.1"/>
    <property type="molecule type" value="Genomic_DNA"/>
</dbReference>
<evidence type="ECO:0000313" key="4">
    <source>
        <dbReference type="Proteomes" id="UP000646827"/>
    </source>
</evidence>
<evidence type="ECO:0000313" key="3">
    <source>
        <dbReference type="EMBL" id="KAG2219628.1"/>
    </source>
</evidence>
<evidence type="ECO:0000256" key="1">
    <source>
        <dbReference type="SAM" id="MobiDB-lite"/>
    </source>
</evidence>
<comment type="caution">
    <text evidence="3">The sequence shown here is derived from an EMBL/GenBank/DDBJ whole genome shotgun (WGS) entry which is preliminary data.</text>
</comment>
<dbReference type="Proteomes" id="UP000646827">
    <property type="component" value="Unassembled WGS sequence"/>
</dbReference>
<feature type="compositionally biased region" description="Polar residues" evidence="1">
    <location>
        <begin position="62"/>
        <end position="71"/>
    </location>
</feature>
<organism evidence="3 4">
    <name type="scientific">Circinella minor</name>
    <dbReference type="NCBI Taxonomy" id="1195481"/>
    <lineage>
        <taxon>Eukaryota</taxon>
        <taxon>Fungi</taxon>
        <taxon>Fungi incertae sedis</taxon>
        <taxon>Mucoromycota</taxon>
        <taxon>Mucoromycotina</taxon>
        <taxon>Mucoromycetes</taxon>
        <taxon>Mucorales</taxon>
        <taxon>Lichtheimiaceae</taxon>
        <taxon>Circinella</taxon>
    </lineage>
</organism>
<dbReference type="AlphaFoldDB" id="A0A8H7S1D1"/>
<reference evidence="3 4" key="1">
    <citation type="submission" date="2020-12" db="EMBL/GenBank/DDBJ databases">
        <title>Metabolic potential, ecology and presence of endohyphal bacteria is reflected in genomic diversity of Mucoromycotina.</title>
        <authorList>
            <person name="Muszewska A."/>
            <person name="Okrasinska A."/>
            <person name="Steczkiewicz K."/>
            <person name="Drgas O."/>
            <person name="Orlowska M."/>
            <person name="Perlinska-Lenart U."/>
            <person name="Aleksandrzak-Piekarczyk T."/>
            <person name="Szatraj K."/>
            <person name="Zielenkiewicz U."/>
            <person name="Pilsyk S."/>
            <person name="Malc E."/>
            <person name="Mieczkowski P."/>
            <person name="Kruszewska J.S."/>
            <person name="Biernat P."/>
            <person name="Pawlowska J."/>
        </authorList>
    </citation>
    <scope>NUCLEOTIDE SEQUENCE [LARGE SCALE GENOMIC DNA]</scope>
    <source>
        <strain evidence="3 4">CBS 142.35</strain>
    </source>
</reference>
<accession>A0A8H7S1D1</accession>
<protein>
    <submittedName>
        <fullName evidence="3">Uncharacterized protein</fullName>
    </submittedName>
</protein>
<proteinExistence type="predicted"/>
<feature type="region of interest" description="Disordered" evidence="1">
    <location>
        <begin position="34"/>
        <end position="109"/>
    </location>
</feature>